<proteinExistence type="predicted"/>
<evidence type="ECO:0000313" key="1">
    <source>
        <dbReference type="EMBL" id="QHT73775.1"/>
    </source>
</evidence>
<accession>A0A6C0H0U8</accession>
<dbReference type="EMBL" id="MN739832">
    <property type="protein sequence ID" value="QHT73775.1"/>
    <property type="molecule type" value="Genomic_DNA"/>
</dbReference>
<reference evidence="1" key="1">
    <citation type="journal article" date="2020" name="Nature">
        <title>Giant virus diversity and host interactions through global metagenomics.</title>
        <authorList>
            <person name="Schulz F."/>
            <person name="Roux S."/>
            <person name="Paez-Espino D."/>
            <person name="Jungbluth S."/>
            <person name="Walsh D.A."/>
            <person name="Denef V.J."/>
            <person name="McMahon K.D."/>
            <person name="Konstantinidis K.T."/>
            <person name="Eloe-Fadrosh E.A."/>
            <person name="Kyrpides N.C."/>
            <person name="Woyke T."/>
        </authorList>
    </citation>
    <scope>NUCLEOTIDE SEQUENCE</scope>
    <source>
        <strain evidence="1">GVMAG-M-3300023179-4</strain>
    </source>
</reference>
<protein>
    <submittedName>
        <fullName evidence="1">Uncharacterized protein</fullName>
    </submittedName>
</protein>
<organism evidence="1">
    <name type="scientific">viral metagenome</name>
    <dbReference type="NCBI Taxonomy" id="1070528"/>
    <lineage>
        <taxon>unclassified sequences</taxon>
        <taxon>metagenomes</taxon>
        <taxon>organismal metagenomes</taxon>
    </lineage>
</organism>
<dbReference type="AlphaFoldDB" id="A0A6C0H0U8"/>
<sequence>MNKINNDDICLILQGPPFNKNQLLEDVKKYSLTLKNIVISSYSNLIDDELYNHAKIINNDKIGENLLLNNKVRSTNNVVDIRYDKSDLIDGFNIGNVDNDDDNNWVDINCWRRLLTIKEVLYVQMNILKKQNIILY</sequence>
<name>A0A6C0H0U8_9ZZZZ</name>